<reference evidence="1" key="1">
    <citation type="submission" date="2023-11" db="EMBL/GenBank/DDBJ databases">
        <authorList>
            <person name="Poullet M."/>
        </authorList>
    </citation>
    <scope>NUCLEOTIDE SEQUENCE</scope>
    <source>
        <strain evidence="1">E1834</strain>
    </source>
</reference>
<evidence type="ECO:0000313" key="1">
    <source>
        <dbReference type="EMBL" id="CAK5052495.1"/>
    </source>
</evidence>
<proteinExistence type="predicted"/>
<dbReference type="EMBL" id="CAVMJV010000014">
    <property type="protein sequence ID" value="CAK5052495.1"/>
    <property type="molecule type" value="Genomic_DNA"/>
</dbReference>
<protein>
    <submittedName>
        <fullName evidence="1">Uncharacterized protein</fullName>
    </submittedName>
</protein>
<gene>
    <name evidence="1" type="ORF">MENTE1834_LOCUS13896</name>
</gene>
<name>A0ACB0YLR4_MELEN</name>
<accession>A0ACB0YLR4</accession>
<keyword evidence="2" id="KW-1185">Reference proteome</keyword>
<sequence>MKKERVSDNYVVGETRKIKEKNKRIRFMGKLEAKRKICMLRVNVSIRFV</sequence>
<dbReference type="Proteomes" id="UP001497535">
    <property type="component" value="Unassembled WGS sequence"/>
</dbReference>
<evidence type="ECO:0000313" key="2">
    <source>
        <dbReference type="Proteomes" id="UP001497535"/>
    </source>
</evidence>
<organism evidence="1 2">
    <name type="scientific">Meloidogyne enterolobii</name>
    <name type="common">Root-knot nematode worm</name>
    <name type="synonym">Meloidogyne mayaguensis</name>
    <dbReference type="NCBI Taxonomy" id="390850"/>
    <lineage>
        <taxon>Eukaryota</taxon>
        <taxon>Metazoa</taxon>
        <taxon>Ecdysozoa</taxon>
        <taxon>Nematoda</taxon>
        <taxon>Chromadorea</taxon>
        <taxon>Rhabditida</taxon>
        <taxon>Tylenchina</taxon>
        <taxon>Tylenchomorpha</taxon>
        <taxon>Tylenchoidea</taxon>
        <taxon>Meloidogynidae</taxon>
        <taxon>Meloidogyninae</taxon>
        <taxon>Meloidogyne</taxon>
    </lineage>
</organism>
<comment type="caution">
    <text evidence="1">The sequence shown here is derived from an EMBL/GenBank/DDBJ whole genome shotgun (WGS) entry which is preliminary data.</text>
</comment>